<sequence>MSSNNGKRKEVEGAAELTGRDKKKLRMAEARAIPVQPPQASQAGPSKVVPTKNSLAGLPSAIDVERFAEARAFEINAMQTAMKTASAGSTQRAWQALPRHLRRRAASHDIRRVPLRLRARAKAEMDIAPKKSNTSSKRGKTKVITRTDSFLKRQRDKSWLETHLWHAKRMKMENVWGYRLAIEPTDKSYRPSHRAAVQGSIIHDASYYSIVELRGPENALVPMLELCCDPHKSLNPGQARYKKGARTLETHIYHPTSYPFGLIAPLSILWHPDVVEESDLSNGPITSKYTQALAGTVSYTQIPTNLSTRDRTIWLRFHPSVHEEILQALKGAISQFLAQNADGPEIQIQLTDLKDQINVFEIMGPKASQVIKGALSPVLSDQRPEFSKLWSTLGDIQSTGSLPRNMIIGFTVVDPRLKFPPKNAKPREQKGSDLSPFNLILPSVSLATSKIWDESVRLGLAKPRYQKKDIDTRRSKNPIPGTKLGALRHDDRVPVLLIQRSLEAQGEVSAGTEALHGWTLVIPSGWGMAFWSSLIFTGTRVAGQRERQVQAFEAGAAYFPRDYPCTPAYDAFSTTRMEKLKEDWERKPPAKRVNYEKFRVSSPWLPEWSKILGIPEPGSEDLITTQREASTTKLSPTMKPWLFRGQNVDTIVDSVSRSFNKGETFLCEINRIRSIASLEPLPRHVKGSDLLQGALVTVKVTMCGRGTPEDLAMIYAMEDGEVAEVLKSLHKPKLPERDSDDDGEGEEDMSLSNKVIGRITTGHYSLRRGAGFGVAVVPLVSLLELKGQVSRVRGSANVKRPPLVKIRNTNSRVFRGAQLELLLDGYR</sequence>
<dbReference type="Pfam" id="PF08170">
    <property type="entry name" value="POPLD"/>
    <property type="match status" value="1"/>
</dbReference>
<dbReference type="STRING" id="230819.A0A5C3L5R2"/>
<dbReference type="InterPro" id="IPR009723">
    <property type="entry name" value="Pop1_N"/>
</dbReference>
<feature type="domain" description="POP1 C-terminal" evidence="7">
    <location>
        <begin position="750"/>
        <end position="822"/>
    </location>
</feature>
<dbReference type="Pfam" id="PF22770">
    <property type="entry name" value="POP1_C"/>
    <property type="match status" value="1"/>
</dbReference>
<evidence type="ECO:0000256" key="3">
    <source>
        <dbReference type="ARBA" id="ARBA00023242"/>
    </source>
</evidence>
<feature type="domain" description="POPLD" evidence="6">
    <location>
        <begin position="517"/>
        <end position="608"/>
    </location>
</feature>
<dbReference type="Gene3D" id="3.30.1360.120">
    <property type="entry name" value="Probable tRNA modification gtpase trme, domain 1"/>
    <property type="match status" value="1"/>
</dbReference>
<dbReference type="Proteomes" id="UP000307440">
    <property type="component" value="Unassembled WGS sequence"/>
</dbReference>
<dbReference type="OrthoDB" id="442863at2759"/>
<comment type="subcellular location">
    <subcellularLocation>
        <location evidence="1">Nucleus</location>
    </subcellularLocation>
</comment>
<feature type="domain" description="Pop1 N-terminal" evidence="5">
    <location>
        <begin position="141"/>
        <end position="215"/>
    </location>
</feature>
<evidence type="ECO:0000313" key="9">
    <source>
        <dbReference type="Proteomes" id="UP000307440"/>
    </source>
</evidence>
<dbReference type="Pfam" id="PF06978">
    <property type="entry name" value="POP1_N"/>
    <property type="match status" value="2"/>
</dbReference>
<dbReference type="PANTHER" id="PTHR22731:SF3">
    <property type="entry name" value="RIBONUCLEASES P_MRP PROTEIN SUBUNIT POP1"/>
    <property type="match status" value="1"/>
</dbReference>
<dbReference type="AlphaFoldDB" id="A0A5C3L5R2"/>
<evidence type="ECO:0000259" key="6">
    <source>
        <dbReference type="Pfam" id="PF08170"/>
    </source>
</evidence>
<dbReference type="PANTHER" id="PTHR22731">
    <property type="entry name" value="RIBONUCLEASES P/MRP PROTEIN SUBUNIT POP1"/>
    <property type="match status" value="1"/>
</dbReference>
<feature type="region of interest" description="Disordered" evidence="4">
    <location>
        <begin position="729"/>
        <end position="751"/>
    </location>
</feature>
<dbReference type="SUPFAM" id="SSF103025">
    <property type="entry name" value="Folate-binding domain"/>
    <property type="match status" value="1"/>
</dbReference>
<name>A0A5C3L5R2_COPMA</name>
<accession>A0A5C3L5R2</accession>
<proteinExistence type="predicted"/>
<dbReference type="InterPro" id="IPR039182">
    <property type="entry name" value="Pop1"/>
</dbReference>
<dbReference type="InterPro" id="IPR055079">
    <property type="entry name" value="POP1_C"/>
</dbReference>
<feature type="domain" description="Pop1 N-terminal" evidence="5">
    <location>
        <begin position="67"/>
        <end position="140"/>
    </location>
</feature>
<dbReference type="EMBL" id="ML210159">
    <property type="protein sequence ID" value="TFK28005.1"/>
    <property type="molecule type" value="Genomic_DNA"/>
</dbReference>
<protein>
    <submittedName>
        <fullName evidence="8">Ribonuclease P/MRP protein subunit</fullName>
    </submittedName>
</protein>
<evidence type="ECO:0000313" key="8">
    <source>
        <dbReference type="EMBL" id="TFK28005.1"/>
    </source>
</evidence>
<evidence type="ECO:0000259" key="7">
    <source>
        <dbReference type="Pfam" id="PF22770"/>
    </source>
</evidence>
<organism evidence="8 9">
    <name type="scientific">Coprinopsis marcescibilis</name>
    <name type="common">Agaric fungus</name>
    <name type="synonym">Psathyrella marcescibilis</name>
    <dbReference type="NCBI Taxonomy" id="230819"/>
    <lineage>
        <taxon>Eukaryota</taxon>
        <taxon>Fungi</taxon>
        <taxon>Dikarya</taxon>
        <taxon>Basidiomycota</taxon>
        <taxon>Agaricomycotina</taxon>
        <taxon>Agaricomycetes</taxon>
        <taxon>Agaricomycetidae</taxon>
        <taxon>Agaricales</taxon>
        <taxon>Agaricineae</taxon>
        <taxon>Psathyrellaceae</taxon>
        <taxon>Coprinopsis</taxon>
    </lineage>
</organism>
<dbReference type="GO" id="GO:0005655">
    <property type="term" value="C:nucleolar ribonuclease P complex"/>
    <property type="evidence" value="ECO:0007669"/>
    <property type="project" value="InterPro"/>
</dbReference>
<reference evidence="8 9" key="1">
    <citation type="journal article" date="2019" name="Nat. Ecol. Evol.">
        <title>Megaphylogeny resolves global patterns of mushroom evolution.</title>
        <authorList>
            <person name="Varga T."/>
            <person name="Krizsan K."/>
            <person name="Foldi C."/>
            <person name="Dima B."/>
            <person name="Sanchez-Garcia M."/>
            <person name="Sanchez-Ramirez S."/>
            <person name="Szollosi G.J."/>
            <person name="Szarkandi J.G."/>
            <person name="Papp V."/>
            <person name="Albert L."/>
            <person name="Andreopoulos W."/>
            <person name="Angelini C."/>
            <person name="Antonin V."/>
            <person name="Barry K.W."/>
            <person name="Bougher N.L."/>
            <person name="Buchanan P."/>
            <person name="Buyck B."/>
            <person name="Bense V."/>
            <person name="Catcheside P."/>
            <person name="Chovatia M."/>
            <person name="Cooper J."/>
            <person name="Damon W."/>
            <person name="Desjardin D."/>
            <person name="Finy P."/>
            <person name="Geml J."/>
            <person name="Haridas S."/>
            <person name="Hughes K."/>
            <person name="Justo A."/>
            <person name="Karasinski D."/>
            <person name="Kautmanova I."/>
            <person name="Kiss B."/>
            <person name="Kocsube S."/>
            <person name="Kotiranta H."/>
            <person name="LaButti K.M."/>
            <person name="Lechner B.E."/>
            <person name="Liimatainen K."/>
            <person name="Lipzen A."/>
            <person name="Lukacs Z."/>
            <person name="Mihaltcheva S."/>
            <person name="Morgado L.N."/>
            <person name="Niskanen T."/>
            <person name="Noordeloos M.E."/>
            <person name="Ohm R.A."/>
            <person name="Ortiz-Santana B."/>
            <person name="Ovrebo C."/>
            <person name="Racz N."/>
            <person name="Riley R."/>
            <person name="Savchenko A."/>
            <person name="Shiryaev A."/>
            <person name="Soop K."/>
            <person name="Spirin V."/>
            <person name="Szebenyi C."/>
            <person name="Tomsovsky M."/>
            <person name="Tulloss R.E."/>
            <person name="Uehling J."/>
            <person name="Grigoriev I.V."/>
            <person name="Vagvolgyi C."/>
            <person name="Papp T."/>
            <person name="Martin F.M."/>
            <person name="Miettinen O."/>
            <person name="Hibbett D.S."/>
            <person name="Nagy L.G."/>
        </authorList>
    </citation>
    <scope>NUCLEOTIDE SEQUENCE [LARGE SCALE GENOMIC DNA]</scope>
    <source>
        <strain evidence="8 9">CBS 121175</strain>
    </source>
</reference>
<evidence type="ECO:0000256" key="4">
    <source>
        <dbReference type="SAM" id="MobiDB-lite"/>
    </source>
</evidence>
<dbReference type="GO" id="GO:0000172">
    <property type="term" value="C:ribonuclease MRP complex"/>
    <property type="evidence" value="ECO:0007669"/>
    <property type="project" value="InterPro"/>
</dbReference>
<evidence type="ECO:0000256" key="2">
    <source>
        <dbReference type="ARBA" id="ARBA00022694"/>
    </source>
</evidence>
<dbReference type="GO" id="GO:0001682">
    <property type="term" value="P:tRNA 5'-leader removal"/>
    <property type="evidence" value="ECO:0007669"/>
    <property type="project" value="InterPro"/>
</dbReference>
<dbReference type="InterPro" id="IPR027266">
    <property type="entry name" value="TrmE/GcvT-like"/>
</dbReference>
<feature type="compositionally biased region" description="Acidic residues" evidence="4">
    <location>
        <begin position="738"/>
        <end position="749"/>
    </location>
</feature>
<evidence type="ECO:0000259" key="5">
    <source>
        <dbReference type="Pfam" id="PF06978"/>
    </source>
</evidence>
<keyword evidence="3" id="KW-0539">Nucleus</keyword>
<keyword evidence="9" id="KW-1185">Reference proteome</keyword>
<dbReference type="InterPro" id="IPR012590">
    <property type="entry name" value="POPLD_dom"/>
</dbReference>
<evidence type="ECO:0000256" key="1">
    <source>
        <dbReference type="ARBA" id="ARBA00004123"/>
    </source>
</evidence>
<keyword evidence="2" id="KW-0819">tRNA processing</keyword>
<feature type="region of interest" description="Disordered" evidence="4">
    <location>
        <begin position="1"/>
        <end position="48"/>
    </location>
</feature>
<gene>
    <name evidence="8" type="ORF">FA15DRAFT_665762</name>
</gene>